<dbReference type="Proteomes" id="UP000069940">
    <property type="component" value="Unassembled WGS sequence"/>
</dbReference>
<reference evidence="1" key="2">
    <citation type="submission" date="2025-05" db="UniProtKB">
        <authorList>
            <consortium name="EnsemblMetazoa"/>
        </authorList>
    </citation>
    <scope>IDENTIFICATION</scope>
    <source>
        <strain evidence="1">Foshan</strain>
    </source>
</reference>
<evidence type="ECO:0000313" key="2">
    <source>
        <dbReference type="Proteomes" id="UP000069940"/>
    </source>
</evidence>
<dbReference type="Pfam" id="PF14223">
    <property type="entry name" value="Retrotran_gag_2"/>
    <property type="match status" value="1"/>
</dbReference>
<dbReference type="GeneID" id="134291671"/>
<protein>
    <submittedName>
        <fullName evidence="1">Uncharacterized protein</fullName>
    </submittedName>
</protein>
<organism evidence="1 2">
    <name type="scientific">Aedes albopictus</name>
    <name type="common">Asian tiger mosquito</name>
    <name type="synonym">Stegomyia albopicta</name>
    <dbReference type="NCBI Taxonomy" id="7160"/>
    <lineage>
        <taxon>Eukaryota</taxon>
        <taxon>Metazoa</taxon>
        <taxon>Ecdysozoa</taxon>
        <taxon>Arthropoda</taxon>
        <taxon>Hexapoda</taxon>
        <taxon>Insecta</taxon>
        <taxon>Pterygota</taxon>
        <taxon>Neoptera</taxon>
        <taxon>Endopterygota</taxon>
        <taxon>Diptera</taxon>
        <taxon>Nematocera</taxon>
        <taxon>Culicoidea</taxon>
        <taxon>Culicidae</taxon>
        <taxon>Culicinae</taxon>
        <taxon>Aedini</taxon>
        <taxon>Aedes</taxon>
        <taxon>Stegomyia</taxon>
    </lineage>
</organism>
<dbReference type="RefSeq" id="XP_062715697.1">
    <property type="nucleotide sequence ID" value="XM_062859713.1"/>
</dbReference>
<evidence type="ECO:0000313" key="1">
    <source>
        <dbReference type="EnsemblMetazoa" id="AALFPA23_013117.P18926"/>
    </source>
</evidence>
<proteinExistence type="predicted"/>
<sequence>MAESKIPVDKLNNQNYAIWKFRDKLCLLVTREKVLDVVTNPKPANVDAAWVENDEKAQAIIGLALEDGQLIHVMQKPTAKGMWDALKDYHERSSLSSIIHVVRQLITLRMPDDGDMAEHLKQMTALRIHLSATARM</sequence>
<keyword evidence="2" id="KW-1185">Reference proteome</keyword>
<name>A0ABM1YXU6_AEDAL</name>
<dbReference type="EnsemblMetazoa" id="AALFPA23_013117.R18926">
    <property type="protein sequence ID" value="AALFPA23_013117.P18926"/>
    <property type="gene ID" value="AALFPA23_013117"/>
</dbReference>
<accession>A0ABM1YXU6</accession>
<reference evidence="2" key="1">
    <citation type="journal article" date="2015" name="Proc. Natl. Acad. Sci. U.S.A.">
        <title>Genome sequence of the Asian Tiger mosquito, Aedes albopictus, reveals insights into its biology, genetics, and evolution.</title>
        <authorList>
            <person name="Chen X.G."/>
            <person name="Jiang X."/>
            <person name="Gu J."/>
            <person name="Xu M."/>
            <person name="Wu Y."/>
            <person name="Deng Y."/>
            <person name="Zhang C."/>
            <person name="Bonizzoni M."/>
            <person name="Dermauw W."/>
            <person name="Vontas J."/>
            <person name="Armbruster P."/>
            <person name="Huang X."/>
            <person name="Yang Y."/>
            <person name="Zhang H."/>
            <person name="He W."/>
            <person name="Peng H."/>
            <person name="Liu Y."/>
            <person name="Wu K."/>
            <person name="Chen J."/>
            <person name="Lirakis M."/>
            <person name="Topalis P."/>
            <person name="Van Leeuwen T."/>
            <person name="Hall A.B."/>
            <person name="Jiang X."/>
            <person name="Thorpe C."/>
            <person name="Mueller R.L."/>
            <person name="Sun C."/>
            <person name="Waterhouse R.M."/>
            <person name="Yan G."/>
            <person name="Tu Z.J."/>
            <person name="Fang X."/>
            <person name="James A.A."/>
        </authorList>
    </citation>
    <scope>NUCLEOTIDE SEQUENCE [LARGE SCALE GENOMIC DNA]</scope>
    <source>
        <strain evidence="2">Foshan</strain>
    </source>
</reference>